<protein>
    <submittedName>
        <fullName evidence="2">Uncharacterized protein</fullName>
    </submittedName>
</protein>
<dbReference type="AlphaFoldDB" id="A0A450SJC1"/>
<name>A0A450SJC1_9GAMM</name>
<evidence type="ECO:0000313" key="2">
    <source>
        <dbReference type="EMBL" id="VFJ53468.1"/>
    </source>
</evidence>
<dbReference type="EMBL" id="CAADEY010000007">
    <property type="protein sequence ID" value="VFJ44010.1"/>
    <property type="molecule type" value="Genomic_DNA"/>
</dbReference>
<dbReference type="EMBL" id="CAADEX010000042">
    <property type="protein sequence ID" value="VFJ53468.1"/>
    <property type="molecule type" value="Genomic_DNA"/>
</dbReference>
<reference evidence="2" key="1">
    <citation type="submission" date="2019-02" db="EMBL/GenBank/DDBJ databases">
        <authorList>
            <person name="Gruber-Vodicka R. H."/>
            <person name="Seah K. B. B."/>
        </authorList>
    </citation>
    <scope>NUCLEOTIDE SEQUENCE</scope>
    <source>
        <strain evidence="1">BECK_DK161</strain>
        <strain evidence="2">BECK_DK47</strain>
    </source>
</reference>
<sequence length="60" mass="6855">MPFLINLTVQERKGIFKAGPDSISFIRNALTAAEDHPDILPRSFDVLFWGSSGMWNFSRR</sequence>
<evidence type="ECO:0000313" key="1">
    <source>
        <dbReference type="EMBL" id="VFJ44010.1"/>
    </source>
</evidence>
<organism evidence="2">
    <name type="scientific">Candidatus Kentrum sp. DK</name>
    <dbReference type="NCBI Taxonomy" id="2126562"/>
    <lineage>
        <taxon>Bacteria</taxon>
        <taxon>Pseudomonadati</taxon>
        <taxon>Pseudomonadota</taxon>
        <taxon>Gammaproteobacteria</taxon>
        <taxon>Candidatus Kentrum</taxon>
    </lineage>
</organism>
<gene>
    <name evidence="2" type="ORF">BECKDK2373B_GA0170837_104228</name>
    <name evidence="1" type="ORF">BECKDK2373C_GA0170839_100729</name>
</gene>
<proteinExistence type="predicted"/>
<accession>A0A450SJC1</accession>